<dbReference type="Proteomes" id="UP000248886">
    <property type="component" value="Unassembled WGS sequence"/>
</dbReference>
<evidence type="ECO:0000313" key="2">
    <source>
        <dbReference type="EMBL" id="PZD80720.1"/>
    </source>
</evidence>
<protein>
    <submittedName>
        <fullName evidence="2">DUF2968 domain-containing protein</fullName>
    </submittedName>
</protein>
<evidence type="ECO:0000313" key="3">
    <source>
        <dbReference type="Proteomes" id="UP000248886"/>
    </source>
</evidence>
<dbReference type="OrthoDB" id="5952682at2"/>
<evidence type="ECO:0000256" key="1">
    <source>
        <dbReference type="SAM" id="MobiDB-lite"/>
    </source>
</evidence>
<accession>A0A2W1K2L1</accession>
<feature type="compositionally biased region" description="Polar residues" evidence="1">
    <location>
        <begin position="232"/>
        <end position="248"/>
    </location>
</feature>
<organism evidence="2 3">
    <name type="scientific">Acidithiobacillus ferrooxidans</name>
    <name type="common">Thiobacillus ferrooxidans</name>
    <dbReference type="NCBI Taxonomy" id="920"/>
    <lineage>
        <taxon>Bacteria</taxon>
        <taxon>Pseudomonadati</taxon>
        <taxon>Pseudomonadota</taxon>
        <taxon>Acidithiobacillia</taxon>
        <taxon>Acidithiobacillales</taxon>
        <taxon>Acidithiobacillaceae</taxon>
        <taxon>Acidithiobacillus</taxon>
    </lineage>
</organism>
<comment type="caution">
    <text evidence="2">The sequence shown here is derived from an EMBL/GenBank/DDBJ whole genome shotgun (WGS) entry which is preliminary data.</text>
</comment>
<dbReference type="AlphaFoldDB" id="A0A2W1K2L1"/>
<reference evidence="2 3" key="1">
    <citation type="submission" date="2018-06" db="EMBL/GenBank/DDBJ databases">
        <title>Draft sequence of Acidithiobacillus ferrooxidans CCM 4253.</title>
        <authorList>
            <person name="Moya-Beltran A."/>
            <person name="Castro M."/>
            <person name="Covarrubias P.C."/>
            <person name="Issotta F."/>
            <person name="Janiczek O."/>
            <person name="Mandl M."/>
            <person name="Kucera J."/>
            <person name="Quatrini R."/>
        </authorList>
    </citation>
    <scope>NUCLEOTIDE SEQUENCE [LARGE SCALE GENOMIC DNA]</scope>
    <source>
        <strain evidence="2 3">CCM 4253</strain>
    </source>
</reference>
<dbReference type="EMBL" id="QKQP01000005">
    <property type="protein sequence ID" value="PZD80720.1"/>
    <property type="molecule type" value="Genomic_DNA"/>
</dbReference>
<dbReference type="InterPro" id="IPR021350">
    <property type="entry name" value="DUF2968"/>
</dbReference>
<proteinExistence type="predicted"/>
<feature type="region of interest" description="Disordered" evidence="1">
    <location>
        <begin position="216"/>
        <end position="258"/>
    </location>
</feature>
<name>A0A2W1K2L1_ACIFR</name>
<gene>
    <name evidence="2" type="ORF">DN052_09795</name>
</gene>
<sequence>MRDMEKQNGKRSIRMAVFAVVMGVLPFTAVARAGTDSSNAAPSAPAVSARQAVPSTAPAEAPVLTQHVLQLIKEHRLVELRTIYNGPFAAAMFFNPSTLNYTVVLLKNHDFWWVGQTADGHKAEMLYTKLATQTIRLSAPDIAKIQLDARIAVARSSLLAQQKREAELEQQISAQQKIMQAGTAAQSQLLSEAQALNSRRQELQRQLDQTNAAIAGLQSKAQEGPSLGDLQTLPSASAPVGTTPQQKPRIQMRATAHP</sequence>
<dbReference type="Pfam" id="PF11180">
    <property type="entry name" value="DUF2968"/>
    <property type="match status" value="1"/>
</dbReference>